<sequence length="242" mass="27407">MPKAIAKTSKAASNSVPYDAHLRETKTSKAASNSFPAHESHLRKPRKVMARKFITKHIVLLHCKQSWDTDEIRLQFRDGTSLPRPNIIGFKLIDCCDKREQGWNGYGSPMVYIAELDRDGAYKLFYEGKEVWACSGRPLGREPPPKKLNAEELAAQMAERKEYWDRCLAFQAEACRQIVAVAEADIVLRNGPSVSVDNIPRDPYADAPPGMFIQTDVDLTHRLRQYKKRTGDALCMNGSRRT</sequence>
<keyword evidence="2" id="KW-1185">Reference proteome</keyword>
<organism evidence="1 2">
    <name type="scientific">Schizophyllum amplum</name>
    <dbReference type="NCBI Taxonomy" id="97359"/>
    <lineage>
        <taxon>Eukaryota</taxon>
        <taxon>Fungi</taxon>
        <taxon>Dikarya</taxon>
        <taxon>Basidiomycota</taxon>
        <taxon>Agaricomycotina</taxon>
        <taxon>Agaricomycetes</taxon>
        <taxon>Agaricomycetidae</taxon>
        <taxon>Agaricales</taxon>
        <taxon>Schizophyllaceae</taxon>
        <taxon>Schizophyllum</taxon>
    </lineage>
</organism>
<reference evidence="1 2" key="1">
    <citation type="journal article" date="2019" name="New Phytol.">
        <title>Comparative genomics reveals unique wood-decay strategies and fruiting body development in the Schizophyllaceae.</title>
        <authorList>
            <person name="Almasi E."/>
            <person name="Sahu N."/>
            <person name="Krizsan K."/>
            <person name="Balint B."/>
            <person name="Kovacs G.M."/>
            <person name="Kiss B."/>
            <person name="Cseklye J."/>
            <person name="Drula E."/>
            <person name="Henrissat B."/>
            <person name="Nagy I."/>
            <person name="Chovatia M."/>
            <person name="Adam C."/>
            <person name="LaButti K."/>
            <person name="Lipzen A."/>
            <person name="Riley R."/>
            <person name="Grigoriev I.V."/>
            <person name="Nagy L.G."/>
        </authorList>
    </citation>
    <scope>NUCLEOTIDE SEQUENCE [LARGE SCALE GENOMIC DNA]</scope>
    <source>
        <strain evidence="1 2">NL-1724</strain>
    </source>
</reference>
<protein>
    <submittedName>
        <fullName evidence="1">Uncharacterized protein</fullName>
    </submittedName>
</protein>
<proteinExistence type="predicted"/>
<name>A0A550CS56_9AGAR</name>
<gene>
    <name evidence="1" type="ORF">BD626DRAFT_103402</name>
</gene>
<evidence type="ECO:0000313" key="2">
    <source>
        <dbReference type="Proteomes" id="UP000320762"/>
    </source>
</evidence>
<dbReference type="EMBL" id="VDMD01000002">
    <property type="protein sequence ID" value="TRM67611.1"/>
    <property type="molecule type" value="Genomic_DNA"/>
</dbReference>
<comment type="caution">
    <text evidence="1">The sequence shown here is derived from an EMBL/GenBank/DDBJ whole genome shotgun (WGS) entry which is preliminary data.</text>
</comment>
<dbReference type="Proteomes" id="UP000320762">
    <property type="component" value="Unassembled WGS sequence"/>
</dbReference>
<evidence type="ECO:0000313" key="1">
    <source>
        <dbReference type="EMBL" id="TRM67611.1"/>
    </source>
</evidence>
<accession>A0A550CS56</accession>
<dbReference type="AlphaFoldDB" id="A0A550CS56"/>